<dbReference type="Pfam" id="PF12706">
    <property type="entry name" value="Lactamase_B_2"/>
    <property type="match status" value="1"/>
</dbReference>
<gene>
    <name evidence="3" type="ORF">ACFFUV_08780</name>
</gene>
<dbReference type="PANTHER" id="PTHR15032:SF4">
    <property type="entry name" value="N-ACYL-PHOSPHATIDYLETHANOLAMINE-HYDROLYZING PHOSPHOLIPASE D"/>
    <property type="match status" value="1"/>
</dbReference>
<dbReference type="InterPro" id="IPR036866">
    <property type="entry name" value="RibonucZ/Hydroxyglut_hydro"/>
</dbReference>
<dbReference type="EMBL" id="JBHMEP010000001">
    <property type="protein sequence ID" value="MFB9135055.1"/>
    <property type="molecule type" value="Genomic_DNA"/>
</dbReference>
<dbReference type="SUPFAM" id="SSF56281">
    <property type="entry name" value="Metallo-hydrolase/oxidoreductase"/>
    <property type="match status" value="1"/>
</dbReference>
<accession>A0ABV5HM81</accession>
<feature type="signal peptide" evidence="1">
    <location>
        <begin position="1"/>
        <end position="30"/>
    </location>
</feature>
<reference evidence="3 4" key="1">
    <citation type="submission" date="2024-09" db="EMBL/GenBank/DDBJ databases">
        <authorList>
            <person name="Sun Q."/>
            <person name="Mori K."/>
        </authorList>
    </citation>
    <scope>NUCLEOTIDE SEQUENCE [LARGE SCALE GENOMIC DNA]</scope>
    <source>
        <strain evidence="3 4">CECT 8064</strain>
    </source>
</reference>
<name>A0ABV5HM81_9VIBR</name>
<evidence type="ECO:0000313" key="3">
    <source>
        <dbReference type="EMBL" id="MFB9135055.1"/>
    </source>
</evidence>
<organism evidence="3 4">
    <name type="scientific">Vibrio olivae</name>
    <dbReference type="NCBI Taxonomy" id="1243002"/>
    <lineage>
        <taxon>Bacteria</taxon>
        <taxon>Pseudomonadati</taxon>
        <taxon>Pseudomonadota</taxon>
        <taxon>Gammaproteobacteria</taxon>
        <taxon>Vibrionales</taxon>
        <taxon>Vibrionaceae</taxon>
        <taxon>Vibrio</taxon>
    </lineage>
</organism>
<evidence type="ECO:0000256" key="1">
    <source>
        <dbReference type="SAM" id="SignalP"/>
    </source>
</evidence>
<evidence type="ECO:0000313" key="4">
    <source>
        <dbReference type="Proteomes" id="UP001589645"/>
    </source>
</evidence>
<evidence type="ECO:0000259" key="2">
    <source>
        <dbReference type="Pfam" id="PF12706"/>
    </source>
</evidence>
<protein>
    <submittedName>
        <fullName evidence="3">MBL fold metallo-hydrolase</fullName>
    </submittedName>
</protein>
<dbReference type="RefSeq" id="WP_390191295.1">
    <property type="nucleotide sequence ID" value="NZ_JBHMEP010000001.1"/>
</dbReference>
<dbReference type="PROSITE" id="PS51257">
    <property type="entry name" value="PROKAR_LIPOPROTEIN"/>
    <property type="match status" value="1"/>
</dbReference>
<dbReference type="Proteomes" id="UP001589645">
    <property type="component" value="Unassembled WGS sequence"/>
</dbReference>
<keyword evidence="1" id="KW-0732">Signal</keyword>
<proteinExistence type="predicted"/>
<comment type="caution">
    <text evidence="3">The sequence shown here is derived from an EMBL/GenBank/DDBJ whole genome shotgun (WGS) entry which is preliminary data.</text>
</comment>
<sequence length="351" mass="39934">MKKLSIHPMFVRCFSLSLLLLVGCSSTGQANSSVEFHNQEIDYQPGFTTFVSGFWNMLTSDTPDLTPDSPLPMTAMTKQQLLNEDADVIYRLGHSTMLIKLGNQWILTDPMFSERASPVQWMGPKRFHPTPITIDQLPSIDTVVISHNHFDHLDEASIVKLTPKVKHFLVPKQIAPLLEEWGVPAAKVQALNWWETTQIGTTKFVFTPAQHYSGRGLVDRNETLWGGWLMLSATHKVYYSGDTGYYDVFKKIGEQYGPIDVALLEDGQYNHGWADIHMFPEQVVQASLDLKSQVMLPVHNSTFQLADHAWYEPLEKVVEIGQQKGVEVVTPEFGERYQIGEPWAEEKWWSQ</sequence>
<keyword evidence="4" id="KW-1185">Reference proteome</keyword>
<dbReference type="PANTHER" id="PTHR15032">
    <property type="entry name" value="N-ACYL-PHOSPHATIDYLETHANOLAMINE-HYDROLYZING PHOSPHOLIPASE D"/>
    <property type="match status" value="1"/>
</dbReference>
<dbReference type="Gene3D" id="3.60.15.10">
    <property type="entry name" value="Ribonuclease Z/Hydroxyacylglutathione hydrolase-like"/>
    <property type="match status" value="1"/>
</dbReference>
<feature type="domain" description="Metallo-beta-lactamase" evidence="2">
    <location>
        <begin position="105"/>
        <end position="299"/>
    </location>
</feature>
<feature type="chain" id="PRO_5045965481" evidence="1">
    <location>
        <begin position="31"/>
        <end position="351"/>
    </location>
</feature>
<dbReference type="InterPro" id="IPR001279">
    <property type="entry name" value="Metallo-B-lactamas"/>
</dbReference>